<dbReference type="Proteomes" id="UP000186817">
    <property type="component" value="Unassembled WGS sequence"/>
</dbReference>
<evidence type="ECO:0000256" key="1">
    <source>
        <dbReference type="SAM" id="MobiDB-lite"/>
    </source>
</evidence>
<dbReference type="EMBL" id="LSRX01006821">
    <property type="protein sequence ID" value="OLP72971.1"/>
    <property type="molecule type" value="Genomic_DNA"/>
</dbReference>
<comment type="caution">
    <text evidence="2">The sequence shown here is derived from an EMBL/GenBank/DDBJ whole genome shotgun (WGS) entry which is preliminary data.</text>
</comment>
<feature type="region of interest" description="Disordered" evidence="1">
    <location>
        <begin position="1"/>
        <end position="20"/>
    </location>
</feature>
<name>A0A1Q9BQK6_SYMMI</name>
<sequence length="33" mass="3473">MGPIEPPHGHSAKVQPTPRGIVTWHAEALDAAT</sequence>
<evidence type="ECO:0000313" key="2">
    <source>
        <dbReference type="EMBL" id="OLP72971.1"/>
    </source>
</evidence>
<reference evidence="2 3" key="1">
    <citation type="submission" date="2016-02" db="EMBL/GenBank/DDBJ databases">
        <title>Genome analysis of coral dinoflagellate symbionts highlights evolutionary adaptations to a symbiotic lifestyle.</title>
        <authorList>
            <person name="Aranda M."/>
            <person name="Li Y."/>
            <person name="Liew Y.J."/>
            <person name="Baumgarten S."/>
            <person name="Simakov O."/>
            <person name="Wilson M."/>
            <person name="Piel J."/>
            <person name="Ashoor H."/>
            <person name="Bougouffa S."/>
            <person name="Bajic V.B."/>
            <person name="Ryu T."/>
            <person name="Ravasi T."/>
            <person name="Bayer T."/>
            <person name="Micklem G."/>
            <person name="Kim H."/>
            <person name="Bhak J."/>
            <person name="Lajeunesse T.C."/>
            <person name="Voolstra C.R."/>
        </authorList>
    </citation>
    <scope>NUCLEOTIDE SEQUENCE [LARGE SCALE GENOMIC DNA]</scope>
    <source>
        <strain evidence="2 3">CCMP2467</strain>
    </source>
</reference>
<proteinExistence type="predicted"/>
<evidence type="ECO:0000313" key="3">
    <source>
        <dbReference type="Proteomes" id="UP000186817"/>
    </source>
</evidence>
<gene>
    <name evidence="2" type="ORF">AK812_SmicGene47986</name>
</gene>
<accession>A0A1Q9BQK6</accession>
<dbReference type="AlphaFoldDB" id="A0A1Q9BQK6"/>
<keyword evidence="3" id="KW-1185">Reference proteome</keyword>
<protein>
    <submittedName>
        <fullName evidence="2">Uncharacterized protein</fullName>
    </submittedName>
</protein>
<feature type="non-terminal residue" evidence="2">
    <location>
        <position position="33"/>
    </location>
</feature>
<organism evidence="2 3">
    <name type="scientific">Symbiodinium microadriaticum</name>
    <name type="common">Dinoflagellate</name>
    <name type="synonym">Zooxanthella microadriatica</name>
    <dbReference type="NCBI Taxonomy" id="2951"/>
    <lineage>
        <taxon>Eukaryota</taxon>
        <taxon>Sar</taxon>
        <taxon>Alveolata</taxon>
        <taxon>Dinophyceae</taxon>
        <taxon>Suessiales</taxon>
        <taxon>Symbiodiniaceae</taxon>
        <taxon>Symbiodinium</taxon>
    </lineage>
</organism>